<evidence type="ECO:0000256" key="6">
    <source>
        <dbReference type="ARBA" id="ARBA00022691"/>
    </source>
</evidence>
<dbReference type="InterPro" id="IPR011814">
    <property type="entry name" value="BioC"/>
</dbReference>
<dbReference type="Pfam" id="PF08241">
    <property type="entry name" value="Methyltransf_11"/>
    <property type="match status" value="1"/>
</dbReference>
<sequence length="270" mass="30000">MVGIDRQRVRSSFHRHAAEYEAYADVQKRVVARLTDILRDESLTPAYLLDIGTGSGMLLRALHGLYPTARLAGLDLALGMCRTARGGFDDSDRVGVLAGDAERLPFRDAAFDLVVSTSTYQWLEEPVPAFMEALRVLRPGGLFCFALFGEKTLYELRSSYRQAHTAVCHTEESRTHTFHSREQVHAALTAAGFAVPRTSSELEVEQHADVPPLLRAIKRVGAGNAAPVKGRGLAERRVMLEMMDIYRREYATDGVVPATYEVIYGVCRKE</sequence>
<dbReference type="HAMAP" id="MF_00835">
    <property type="entry name" value="BioC"/>
    <property type="match status" value="1"/>
</dbReference>
<evidence type="ECO:0000313" key="11">
    <source>
        <dbReference type="Proteomes" id="UP000756860"/>
    </source>
</evidence>
<keyword evidence="6 8" id="KW-0949">S-adenosyl-L-methionine</keyword>
<evidence type="ECO:0000256" key="7">
    <source>
        <dbReference type="ARBA" id="ARBA00022756"/>
    </source>
</evidence>
<dbReference type="SUPFAM" id="SSF53335">
    <property type="entry name" value="S-adenosyl-L-methionine-dependent methyltransferases"/>
    <property type="match status" value="1"/>
</dbReference>
<keyword evidence="4 8" id="KW-0489">Methyltransferase</keyword>
<comment type="caution">
    <text evidence="10">The sequence shown here is derived from an EMBL/GenBank/DDBJ whole genome shotgun (WGS) entry which is preliminary data.</text>
</comment>
<dbReference type="EMBL" id="JAHCVK010000013">
    <property type="protein sequence ID" value="MBT0654637.1"/>
    <property type="molecule type" value="Genomic_DNA"/>
</dbReference>
<accession>A0ABS5SH00</accession>
<dbReference type="CDD" id="cd02440">
    <property type="entry name" value="AdoMet_MTases"/>
    <property type="match status" value="1"/>
</dbReference>
<organism evidence="10 11">
    <name type="scientific">Geomobilimonas luticola</name>
    <dbReference type="NCBI Taxonomy" id="1114878"/>
    <lineage>
        <taxon>Bacteria</taxon>
        <taxon>Pseudomonadati</taxon>
        <taxon>Thermodesulfobacteriota</taxon>
        <taxon>Desulfuromonadia</taxon>
        <taxon>Geobacterales</taxon>
        <taxon>Geobacteraceae</taxon>
        <taxon>Geomobilimonas</taxon>
    </lineage>
</organism>
<keyword evidence="7 8" id="KW-0093">Biotin biosynthesis</keyword>
<dbReference type="GO" id="GO:0008168">
    <property type="term" value="F:methyltransferase activity"/>
    <property type="evidence" value="ECO:0007669"/>
    <property type="project" value="UniProtKB-KW"/>
</dbReference>
<evidence type="ECO:0000259" key="9">
    <source>
        <dbReference type="Pfam" id="PF08241"/>
    </source>
</evidence>
<dbReference type="Gene3D" id="3.40.50.150">
    <property type="entry name" value="Vaccinia Virus protein VP39"/>
    <property type="match status" value="1"/>
</dbReference>
<keyword evidence="5 8" id="KW-0808">Transferase</keyword>
<comment type="function">
    <text evidence="8">Converts the free carboxyl group of a malonyl-thioester to its methyl ester by transfer of a methyl group from S-adenosyl-L-methionine (SAM). It allows to synthesize pimeloyl-ACP via the fatty acid synthetic pathway.</text>
</comment>
<dbReference type="EC" id="2.1.1.197" evidence="3 8"/>
<dbReference type="InterPro" id="IPR050602">
    <property type="entry name" value="Malonyl-ACP_OMT"/>
</dbReference>
<dbReference type="Proteomes" id="UP000756860">
    <property type="component" value="Unassembled WGS sequence"/>
</dbReference>
<name>A0ABS5SH00_9BACT</name>
<dbReference type="InterPro" id="IPR013216">
    <property type="entry name" value="Methyltransf_11"/>
</dbReference>
<dbReference type="InterPro" id="IPR029063">
    <property type="entry name" value="SAM-dependent_MTases_sf"/>
</dbReference>
<evidence type="ECO:0000256" key="5">
    <source>
        <dbReference type="ARBA" id="ARBA00022679"/>
    </source>
</evidence>
<evidence type="ECO:0000256" key="8">
    <source>
        <dbReference type="HAMAP-Rule" id="MF_00835"/>
    </source>
</evidence>
<gene>
    <name evidence="8" type="primary">bioC</name>
    <name evidence="10" type="ORF">KI810_16415</name>
</gene>
<evidence type="ECO:0000313" key="10">
    <source>
        <dbReference type="EMBL" id="MBT0654637.1"/>
    </source>
</evidence>
<dbReference type="PANTHER" id="PTHR13090:SF1">
    <property type="entry name" value="ARGININE-HYDROXYLASE NDUFAF5, MITOCHONDRIAL"/>
    <property type="match status" value="1"/>
</dbReference>
<comment type="catalytic activity">
    <reaction evidence="1 8">
        <text>malonyl-[ACP] + S-adenosyl-L-methionine = malonyl-[ACP] methyl ester + S-adenosyl-L-homocysteine</text>
        <dbReference type="Rhea" id="RHEA:17105"/>
        <dbReference type="Rhea" id="RHEA-COMP:9623"/>
        <dbReference type="Rhea" id="RHEA-COMP:9954"/>
        <dbReference type="ChEBI" id="CHEBI:57856"/>
        <dbReference type="ChEBI" id="CHEBI:59789"/>
        <dbReference type="ChEBI" id="CHEBI:78449"/>
        <dbReference type="ChEBI" id="CHEBI:78845"/>
        <dbReference type="EC" id="2.1.1.197"/>
    </reaction>
</comment>
<dbReference type="PANTHER" id="PTHR13090">
    <property type="entry name" value="ARGININE-HYDROXYLASE NDUFAF5, MITOCHONDRIAL"/>
    <property type="match status" value="1"/>
</dbReference>
<protein>
    <recommendedName>
        <fullName evidence="3 8">Malonyl-[acyl-carrier protein] O-methyltransferase</fullName>
        <shortName evidence="8">Malonyl-ACP O-methyltransferase</shortName>
        <ecNumber evidence="3 8">2.1.1.197</ecNumber>
    </recommendedName>
    <alternativeName>
        <fullName evidence="8">Biotin synthesis protein BioC</fullName>
    </alternativeName>
</protein>
<evidence type="ECO:0000256" key="4">
    <source>
        <dbReference type="ARBA" id="ARBA00022603"/>
    </source>
</evidence>
<dbReference type="RefSeq" id="WP_214176643.1">
    <property type="nucleotide sequence ID" value="NZ_JAHCVK010000013.1"/>
</dbReference>
<feature type="domain" description="Methyltransferase type 11" evidence="9">
    <location>
        <begin position="49"/>
        <end position="145"/>
    </location>
</feature>
<proteinExistence type="inferred from homology"/>
<reference evidence="10 11" key="1">
    <citation type="submission" date="2021-05" db="EMBL/GenBank/DDBJ databases">
        <title>The draft genome of Geobacter luticola JCM 17780.</title>
        <authorList>
            <person name="Xu Z."/>
            <person name="Masuda Y."/>
            <person name="Itoh H."/>
            <person name="Senoo K."/>
        </authorList>
    </citation>
    <scope>NUCLEOTIDE SEQUENCE [LARGE SCALE GENOMIC DNA]</scope>
    <source>
        <strain evidence="10 11">JCM 17780</strain>
    </source>
</reference>
<dbReference type="GO" id="GO:0032259">
    <property type="term" value="P:methylation"/>
    <property type="evidence" value="ECO:0007669"/>
    <property type="project" value="UniProtKB-KW"/>
</dbReference>
<evidence type="ECO:0000256" key="2">
    <source>
        <dbReference type="ARBA" id="ARBA00004746"/>
    </source>
</evidence>
<evidence type="ECO:0000256" key="1">
    <source>
        <dbReference type="ARBA" id="ARBA00000852"/>
    </source>
</evidence>
<keyword evidence="11" id="KW-1185">Reference proteome</keyword>
<comment type="pathway">
    <text evidence="2 8">Cofactor biosynthesis; biotin biosynthesis.</text>
</comment>
<evidence type="ECO:0000256" key="3">
    <source>
        <dbReference type="ARBA" id="ARBA00012327"/>
    </source>
</evidence>
<comment type="similarity">
    <text evidence="8">Belongs to the methyltransferase superfamily.</text>
</comment>